<dbReference type="GO" id="GO:0016705">
    <property type="term" value="F:oxidoreductase activity, acting on paired donors, with incorporation or reduction of molecular oxygen"/>
    <property type="evidence" value="ECO:0007669"/>
    <property type="project" value="InterPro"/>
</dbReference>
<accession>A0AAW0C1U3</accession>
<dbReference type="InterPro" id="IPR017972">
    <property type="entry name" value="Cyt_P450_CS"/>
</dbReference>
<dbReference type="InterPro" id="IPR050364">
    <property type="entry name" value="Cytochrome_P450_fung"/>
</dbReference>
<dbReference type="InterPro" id="IPR036396">
    <property type="entry name" value="Cyt_P450_sf"/>
</dbReference>
<evidence type="ECO:0000256" key="9">
    <source>
        <dbReference type="PIRSR" id="PIRSR602401-1"/>
    </source>
</evidence>
<evidence type="ECO:0000313" key="12">
    <source>
        <dbReference type="Proteomes" id="UP001362999"/>
    </source>
</evidence>
<keyword evidence="5 9" id="KW-0479">Metal-binding</keyword>
<dbReference type="PROSITE" id="PS00086">
    <property type="entry name" value="CYTOCHROME_P450"/>
    <property type="match status" value="1"/>
</dbReference>
<evidence type="ECO:0000256" key="3">
    <source>
        <dbReference type="ARBA" id="ARBA00010617"/>
    </source>
</evidence>
<dbReference type="PRINTS" id="PR00385">
    <property type="entry name" value="P450"/>
</dbReference>
<evidence type="ECO:0000256" key="10">
    <source>
        <dbReference type="RuleBase" id="RU000461"/>
    </source>
</evidence>
<keyword evidence="6 10" id="KW-0560">Oxidoreductase</keyword>
<keyword evidence="7 9" id="KW-0408">Iron</keyword>
<proteinExistence type="inferred from homology"/>
<keyword evidence="12" id="KW-1185">Reference proteome</keyword>
<protein>
    <submittedName>
        <fullName evidence="11">Cytochrome P450</fullName>
    </submittedName>
</protein>
<dbReference type="GO" id="GO:0004497">
    <property type="term" value="F:monooxygenase activity"/>
    <property type="evidence" value="ECO:0007669"/>
    <property type="project" value="UniProtKB-KW"/>
</dbReference>
<organism evidence="11 12">
    <name type="scientific">Favolaschia claudopus</name>
    <dbReference type="NCBI Taxonomy" id="2862362"/>
    <lineage>
        <taxon>Eukaryota</taxon>
        <taxon>Fungi</taxon>
        <taxon>Dikarya</taxon>
        <taxon>Basidiomycota</taxon>
        <taxon>Agaricomycotina</taxon>
        <taxon>Agaricomycetes</taxon>
        <taxon>Agaricomycetidae</taxon>
        <taxon>Agaricales</taxon>
        <taxon>Marasmiineae</taxon>
        <taxon>Mycenaceae</taxon>
        <taxon>Favolaschia</taxon>
    </lineage>
</organism>
<feature type="binding site" description="axial binding residue" evidence="9">
    <location>
        <position position="450"/>
    </location>
    <ligand>
        <name>heme</name>
        <dbReference type="ChEBI" id="CHEBI:30413"/>
    </ligand>
    <ligandPart>
        <name>Fe</name>
        <dbReference type="ChEBI" id="CHEBI:18248"/>
    </ligandPart>
</feature>
<evidence type="ECO:0000313" key="11">
    <source>
        <dbReference type="EMBL" id="KAK7031915.1"/>
    </source>
</evidence>
<comment type="cofactor">
    <cofactor evidence="1 9">
        <name>heme</name>
        <dbReference type="ChEBI" id="CHEBI:30413"/>
    </cofactor>
</comment>
<dbReference type="GO" id="GO:0020037">
    <property type="term" value="F:heme binding"/>
    <property type="evidence" value="ECO:0007669"/>
    <property type="project" value="InterPro"/>
</dbReference>
<evidence type="ECO:0000256" key="7">
    <source>
        <dbReference type="ARBA" id="ARBA00023004"/>
    </source>
</evidence>
<dbReference type="PANTHER" id="PTHR46300">
    <property type="entry name" value="P450, PUTATIVE (EUROFUNG)-RELATED-RELATED"/>
    <property type="match status" value="1"/>
</dbReference>
<dbReference type="Pfam" id="PF00067">
    <property type="entry name" value="p450"/>
    <property type="match status" value="1"/>
</dbReference>
<evidence type="ECO:0000256" key="8">
    <source>
        <dbReference type="ARBA" id="ARBA00023033"/>
    </source>
</evidence>
<keyword evidence="8 10" id="KW-0503">Monooxygenase</keyword>
<gene>
    <name evidence="11" type="ORF">R3P38DRAFT_2521680</name>
</gene>
<evidence type="ECO:0000256" key="6">
    <source>
        <dbReference type="ARBA" id="ARBA00023002"/>
    </source>
</evidence>
<reference evidence="11 12" key="1">
    <citation type="journal article" date="2024" name="J Genomics">
        <title>Draft genome sequencing and assembly of Favolaschia claudopus CIRM-BRFM 2984 isolated from oak limbs.</title>
        <authorList>
            <person name="Navarro D."/>
            <person name="Drula E."/>
            <person name="Chaduli D."/>
            <person name="Cazenave R."/>
            <person name="Ahrendt S."/>
            <person name="Wang J."/>
            <person name="Lipzen A."/>
            <person name="Daum C."/>
            <person name="Barry K."/>
            <person name="Grigoriev I.V."/>
            <person name="Favel A."/>
            <person name="Rosso M.N."/>
            <person name="Martin F."/>
        </authorList>
    </citation>
    <scope>NUCLEOTIDE SEQUENCE [LARGE SCALE GENOMIC DNA]</scope>
    <source>
        <strain evidence="11 12">CIRM-BRFM 2984</strain>
    </source>
</reference>
<name>A0AAW0C1U3_9AGAR</name>
<dbReference type="PANTHER" id="PTHR46300:SF7">
    <property type="entry name" value="P450, PUTATIVE (EUROFUNG)-RELATED"/>
    <property type="match status" value="1"/>
</dbReference>
<dbReference type="Gene3D" id="1.10.630.10">
    <property type="entry name" value="Cytochrome P450"/>
    <property type="match status" value="1"/>
</dbReference>
<keyword evidence="4 9" id="KW-0349">Heme</keyword>
<dbReference type="InterPro" id="IPR001128">
    <property type="entry name" value="Cyt_P450"/>
</dbReference>
<dbReference type="AlphaFoldDB" id="A0AAW0C1U3"/>
<dbReference type="EMBL" id="JAWWNJ010000024">
    <property type="protein sequence ID" value="KAK7031915.1"/>
    <property type="molecule type" value="Genomic_DNA"/>
</dbReference>
<dbReference type="PRINTS" id="PR00463">
    <property type="entry name" value="EP450I"/>
</dbReference>
<evidence type="ECO:0000256" key="1">
    <source>
        <dbReference type="ARBA" id="ARBA00001971"/>
    </source>
</evidence>
<dbReference type="GO" id="GO:0005506">
    <property type="term" value="F:iron ion binding"/>
    <property type="evidence" value="ECO:0007669"/>
    <property type="project" value="InterPro"/>
</dbReference>
<comment type="caution">
    <text evidence="11">The sequence shown here is derived from an EMBL/GenBank/DDBJ whole genome shotgun (WGS) entry which is preliminary data.</text>
</comment>
<comment type="similarity">
    <text evidence="3 10">Belongs to the cytochrome P450 family.</text>
</comment>
<sequence length="502" mass="55626">MFAVSSLISSHPTAAVALFAAALFLGLWTRRDRSTTLSLPPGPKKFPLVGHLFAMPSERQWETYTVWSKELGSDIIHLDLPGTSIVVLSSMEAANELFEKRSSLYSDRPRLPMLVELMGWGFSVGTRAHRKLLHDGFNTSAAKQFHAQERAAAHAVLRRVLRDPHSSCGDVVEHFRHMAGALVMEITYGIDVREAEDPYIKVAEGAMYGLSVASIPGAFLVDSVPALQYVPDWVPGAGFKRKAKEWKKLALELLEVPFKETQRNMNLGKARPSFTSTNLRRLELELEDISETDKTKREAAIRAAGANMYAAGSDTTVASLGTFVLGMLLNPEVQQKAQAELDAVLGPRQLPDFVDEDSLPYVSAIVKETLRWRPAMPIGVPHYVNVDDEYRGYRIPANSVIIGNAWAILHDETMYPDPDKFDPERFLLDGKLNQEIRDPDAAFGFGRRICPGRHVASSALWITIASVLSTFNIGKATNEDREVVEPTYEYIFSGACIASLLP</sequence>
<evidence type="ECO:0000256" key="4">
    <source>
        <dbReference type="ARBA" id="ARBA00022617"/>
    </source>
</evidence>
<dbReference type="SUPFAM" id="SSF48264">
    <property type="entry name" value="Cytochrome P450"/>
    <property type="match status" value="1"/>
</dbReference>
<evidence type="ECO:0000256" key="5">
    <source>
        <dbReference type="ARBA" id="ARBA00022723"/>
    </source>
</evidence>
<evidence type="ECO:0000256" key="2">
    <source>
        <dbReference type="ARBA" id="ARBA00005179"/>
    </source>
</evidence>
<dbReference type="CDD" id="cd11065">
    <property type="entry name" value="CYP64-like"/>
    <property type="match status" value="1"/>
</dbReference>
<comment type="pathway">
    <text evidence="2">Secondary metabolite biosynthesis.</text>
</comment>
<dbReference type="Proteomes" id="UP001362999">
    <property type="component" value="Unassembled WGS sequence"/>
</dbReference>
<dbReference type="InterPro" id="IPR002401">
    <property type="entry name" value="Cyt_P450_E_grp-I"/>
</dbReference>